<keyword evidence="1" id="KW-0472">Membrane</keyword>
<reference evidence="2" key="1">
    <citation type="submission" date="2014-09" db="EMBL/GenBank/DDBJ databases">
        <authorList>
            <person name="Magalhaes I.L.F."/>
            <person name="Oliveira U."/>
            <person name="Santos F.R."/>
            <person name="Vidigal T.H.D.A."/>
            <person name="Brescovit A.D."/>
            <person name="Santos A.J."/>
        </authorList>
    </citation>
    <scope>NUCLEOTIDE SEQUENCE</scope>
    <source>
        <tissue evidence="2">Shoot tissue taken approximately 20 cm above the soil surface</tissue>
    </source>
</reference>
<evidence type="ECO:0000313" key="2">
    <source>
        <dbReference type="EMBL" id="JAD82506.1"/>
    </source>
</evidence>
<proteinExistence type="predicted"/>
<dbReference type="AlphaFoldDB" id="A0A0A9D3Y6"/>
<dbReference type="EMBL" id="GBRH01215389">
    <property type="protein sequence ID" value="JAD82506.1"/>
    <property type="molecule type" value="Transcribed_RNA"/>
</dbReference>
<feature type="transmembrane region" description="Helical" evidence="1">
    <location>
        <begin position="37"/>
        <end position="58"/>
    </location>
</feature>
<keyword evidence="1" id="KW-0812">Transmembrane</keyword>
<name>A0A0A9D3Y6_ARUDO</name>
<reference evidence="2" key="2">
    <citation type="journal article" date="2015" name="Data Brief">
        <title>Shoot transcriptome of the giant reed, Arundo donax.</title>
        <authorList>
            <person name="Barrero R.A."/>
            <person name="Guerrero F.D."/>
            <person name="Moolhuijzen P."/>
            <person name="Goolsby J.A."/>
            <person name="Tidwell J."/>
            <person name="Bellgard S.E."/>
            <person name="Bellgard M.I."/>
        </authorList>
    </citation>
    <scope>NUCLEOTIDE SEQUENCE</scope>
    <source>
        <tissue evidence="2">Shoot tissue taken approximately 20 cm above the soil surface</tissue>
    </source>
</reference>
<keyword evidence="1" id="KW-1133">Transmembrane helix</keyword>
<organism evidence="2">
    <name type="scientific">Arundo donax</name>
    <name type="common">Giant reed</name>
    <name type="synonym">Donax arundinaceus</name>
    <dbReference type="NCBI Taxonomy" id="35708"/>
    <lineage>
        <taxon>Eukaryota</taxon>
        <taxon>Viridiplantae</taxon>
        <taxon>Streptophyta</taxon>
        <taxon>Embryophyta</taxon>
        <taxon>Tracheophyta</taxon>
        <taxon>Spermatophyta</taxon>
        <taxon>Magnoliopsida</taxon>
        <taxon>Liliopsida</taxon>
        <taxon>Poales</taxon>
        <taxon>Poaceae</taxon>
        <taxon>PACMAD clade</taxon>
        <taxon>Arundinoideae</taxon>
        <taxon>Arundineae</taxon>
        <taxon>Arundo</taxon>
    </lineage>
</organism>
<accession>A0A0A9D3Y6</accession>
<sequence>MLIFLLSSIVSYLLFLWTWYIPKISFDLFGINSWDQVALSFIFLDRYLSLLTFVSHFTGRSQEFFILRHKIPDVTNKSTCFHRGIFSQTL</sequence>
<protein>
    <submittedName>
        <fullName evidence="2">Uncharacterized protein</fullName>
    </submittedName>
</protein>
<evidence type="ECO:0000256" key="1">
    <source>
        <dbReference type="SAM" id="Phobius"/>
    </source>
</evidence>